<evidence type="ECO:0000313" key="5">
    <source>
        <dbReference type="EMBL" id="RWS14323.1"/>
    </source>
</evidence>
<dbReference type="SUPFAM" id="SSF56574">
    <property type="entry name" value="Serpins"/>
    <property type="match status" value="1"/>
</dbReference>
<dbReference type="InterPro" id="IPR042178">
    <property type="entry name" value="Serpin_sf_1"/>
</dbReference>
<dbReference type="PANTHER" id="PTHR11461:SF342">
    <property type="entry name" value="SERINE PROTEASE INHIBITOR 28DC"/>
    <property type="match status" value="1"/>
</dbReference>
<evidence type="ECO:0000313" key="6">
    <source>
        <dbReference type="Proteomes" id="UP000285301"/>
    </source>
</evidence>
<dbReference type="GO" id="GO:0005615">
    <property type="term" value="C:extracellular space"/>
    <property type="evidence" value="ECO:0007669"/>
    <property type="project" value="InterPro"/>
</dbReference>
<evidence type="ECO:0000256" key="2">
    <source>
        <dbReference type="ARBA" id="ARBA00022900"/>
    </source>
</evidence>
<organism evidence="5 6">
    <name type="scientific">Dinothrombium tinctorium</name>
    <dbReference type="NCBI Taxonomy" id="1965070"/>
    <lineage>
        <taxon>Eukaryota</taxon>
        <taxon>Metazoa</taxon>
        <taxon>Ecdysozoa</taxon>
        <taxon>Arthropoda</taxon>
        <taxon>Chelicerata</taxon>
        <taxon>Arachnida</taxon>
        <taxon>Acari</taxon>
        <taxon>Acariformes</taxon>
        <taxon>Trombidiformes</taxon>
        <taxon>Prostigmata</taxon>
        <taxon>Anystina</taxon>
        <taxon>Parasitengona</taxon>
        <taxon>Trombidioidea</taxon>
        <taxon>Trombidiidae</taxon>
        <taxon>Dinothrombium</taxon>
    </lineage>
</organism>
<dbReference type="GO" id="GO:0004867">
    <property type="term" value="F:serine-type endopeptidase inhibitor activity"/>
    <property type="evidence" value="ECO:0007669"/>
    <property type="project" value="UniProtKB-KW"/>
</dbReference>
<dbReference type="InterPro" id="IPR036186">
    <property type="entry name" value="Serpin_sf"/>
</dbReference>
<evidence type="ECO:0000256" key="3">
    <source>
        <dbReference type="RuleBase" id="RU000411"/>
    </source>
</evidence>
<dbReference type="OrthoDB" id="9518664at2759"/>
<dbReference type="Pfam" id="PF00079">
    <property type="entry name" value="Serpin"/>
    <property type="match status" value="1"/>
</dbReference>
<comment type="caution">
    <text evidence="5">The sequence shown here is derived from an EMBL/GenBank/DDBJ whole genome shotgun (WGS) entry which is preliminary data.</text>
</comment>
<dbReference type="SMART" id="SM00093">
    <property type="entry name" value="SERPIN"/>
    <property type="match status" value="1"/>
</dbReference>
<reference evidence="5 6" key="1">
    <citation type="journal article" date="2018" name="Gigascience">
        <title>Genomes of trombidid mites reveal novel predicted allergens and laterally-transferred genes associated with secondary metabolism.</title>
        <authorList>
            <person name="Dong X."/>
            <person name="Chaisiri K."/>
            <person name="Xia D."/>
            <person name="Armstrong S.D."/>
            <person name="Fang Y."/>
            <person name="Donnelly M.J."/>
            <person name="Kadowaki T."/>
            <person name="McGarry J.W."/>
            <person name="Darby A.C."/>
            <person name="Makepeace B.L."/>
        </authorList>
    </citation>
    <scope>NUCLEOTIDE SEQUENCE [LARGE SCALE GENOMIC DNA]</scope>
    <source>
        <strain evidence="5">UoL-WK</strain>
    </source>
</reference>
<dbReference type="InterPro" id="IPR023795">
    <property type="entry name" value="Serpin_CS"/>
</dbReference>
<protein>
    <submittedName>
        <fullName evidence="5">Sar s 27 allergen (Serpin-like protein 2)</fullName>
    </submittedName>
</protein>
<dbReference type="PANTHER" id="PTHR11461">
    <property type="entry name" value="SERINE PROTEASE INHIBITOR, SERPIN"/>
    <property type="match status" value="1"/>
</dbReference>
<dbReference type="InterPro" id="IPR023796">
    <property type="entry name" value="Serpin_dom"/>
</dbReference>
<evidence type="ECO:0000256" key="1">
    <source>
        <dbReference type="ARBA" id="ARBA00022690"/>
    </source>
</evidence>
<evidence type="ECO:0000259" key="4">
    <source>
        <dbReference type="SMART" id="SM00093"/>
    </source>
</evidence>
<dbReference type="Gene3D" id="3.30.497.10">
    <property type="entry name" value="Antithrombin, subunit I, domain 2"/>
    <property type="match status" value="1"/>
</dbReference>
<dbReference type="AlphaFoldDB" id="A0A443RGF0"/>
<dbReference type="InterPro" id="IPR042185">
    <property type="entry name" value="Serpin_sf_2"/>
</dbReference>
<proteinExistence type="inferred from homology"/>
<comment type="similarity">
    <text evidence="3">Belongs to the serpin family.</text>
</comment>
<dbReference type="PROSITE" id="PS00284">
    <property type="entry name" value="SERPIN"/>
    <property type="match status" value="1"/>
</dbReference>
<dbReference type="EMBL" id="NCKU01000754">
    <property type="protein sequence ID" value="RWS14323.1"/>
    <property type="molecule type" value="Genomic_DNA"/>
</dbReference>
<dbReference type="CDD" id="cd00172">
    <property type="entry name" value="serpin"/>
    <property type="match status" value="1"/>
</dbReference>
<feature type="domain" description="Serpin" evidence="4">
    <location>
        <begin position="46"/>
        <end position="411"/>
    </location>
</feature>
<keyword evidence="2" id="KW-0722">Serine protease inhibitor</keyword>
<name>A0A443RGF0_9ACAR</name>
<sequence length="417" mass="46709">MIRKNGINSDGNSIGKVTKSDQRVYISQAHMQFALDVLSSLISERFNMKTHLLESFVFSPLSVQSVLMMLHLGAKGKTKAEISNALYLSKLDNNVTFSTTHEIFGGSVKNLMQDNAISNSLSMANQIFVRKDLQLSATYKLALSHYYATSLTPTDFTRDAFRLINDFVAKHTKGFINNFLTTNPSSATGILPVNALYFKGTWQYKFDERETDTDAWFQLTNGQRSKVTMMVGKFPVAYGYSHSMKTTIIELPYSVHRLGLFLMLPDEVKGLFYLIRSLNATTFTTLITSMRKSKNDEINIRIPKFEIETSPSLTTTLRNHLGLRSIFSNGEADLSGMFSRSPVAIHVHEFMHKAILKIDERGSVGAAASAAIAERIGSFNGKFFEADHPFLFFLTDKQSGLIIFAGIYSGPLEKKFQ</sequence>
<gene>
    <name evidence="5" type="ORF">B4U79_02540</name>
</gene>
<dbReference type="Proteomes" id="UP000285301">
    <property type="component" value="Unassembled WGS sequence"/>
</dbReference>
<keyword evidence="6" id="KW-1185">Reference proteome</keyword>
<dbReference type="InterPro" id="IPR000215">
    <property type="entry name" value="Serpin_fam"/>
</dbReference>
<dbReference type="STRING" id="1965070.A0A443RGF0"/>
<keyword evidence="1" id="KW-0646">Protease inhibitor</keyword>
<accession>A0A443RGF0</accession>
<dbReference type="Gene3D" id="2.30.39.10">
    <property type="entry name" value="Alpha-1-antitrypsin, domain 1"/>
    <property type="match status" value="1"/>
</dbReference>